<feature type="compositionally biased region" description="Low complexity" evidence="1">
    <location>
        <begin position="13"/>
        <end position="34"/>
    </location>
</feature>
<dbReference type="Proteomes" id="UP000638263">
    <property type="component" value="Unassembled WGS sequence"/>
</dbReference>
<gene>
    <name evidence="3" type="ORF">GCM10011588_60200</name>
</gene>
<dbReference type="EMBL" id="BMMH01000020">
    <property type="protein sequence ID" value="GGL37431.1"/>
    <property type="molecule type" value="Genomic_DNA"/>
</dbReference>
<evidence type="ECO:0000256" key="1">
    <source>
        <dbReference type="SAM" id="MobiDB-lite"/>
    </source>
</evidence>
<keyword evidence="2" id="KW-0472">Membrane</keyword>
<reference evidence="3" key="2">
    <citation type="submission" date="2020-09" db="EMBL/GenBank/DDBJ databases">
        <authorList>
            <person name="Sun Q."/>
            <person name="Zhou Y."/>
        </authorList>
    </citation>
    <scope>NUCLEOTIDE SEQUENCE</scope>
    <source>
        <strain evidence="3">CGMCC 4.3508</strain>
    </source>
</reference>
<evidence type="ECO:0000256" key="2">
    <source>
        <dbReference type="SAM" id="Phobius"/>
    </source>
</evidence>
<accession>A0A917RV21</accession>
<feature type="region of interest" description="Disordered" evidence="1">
    <location>
        <begin position="1"/>
        <end position="54"/>
    </location>
</feature>
<evidence type="ECO:0000313" key="3">
    <source>
        <dbReference type="EMBL" id="GGL37431.1"/>
    </source>
</evidence>
<name>A0A917RV21_9NOCA</name>
<dbReference type="RefSeq" id="WP_058854782.1">
    <property type="nucleotide sequence ID" value="NZ_BMMH01000020.1"/>
</dbReference>
<comment type="caution">
    <text evidence="3">The sequence shown here is derived from an EMBL/GenBank/DDBJ whole genome shotgun (WGS) entry which is preliminary data.</text>
</comment>
<sequence>MASEAADESPRTGPAAAGAPEPAVSPAPAGSAGVRPPEQDDTAESPGRRIRRKLSWRAEAARRFADAAAAEEAESRPEPGDRAEAVRYWGADAVRGLLDVQFRRPATRTLLPLVYLLGLVFAVAAPVVVTVLAWRVSALLGVVAALLAIPFALTIAAAVRLFLEFLVNASRLATRVEHISDLADDLFQVLSEVAEPVNQLSEDVRAVQFWRFRRGPRK</sequence>
<organism evidence="3 4">
    <name type="scientific">Nocardia jinanensis</name>
    <dbReference type="NCBI Taxonomy" id="382504"/>
    <lineage>
        <taxon>Bacteria</taxon>
        <taxon>Bacillati</taxon>
        <taxon>Actinomycetota</taxon>
        <taxon>Actinomycetes</taxon>
        <taxon>Mycobacteriales</taxon>
        <taxon>Nocardiaceae</taxon>
        <taxon>Nocardia</taxon>
    </lineage>
</organism>
<keyword evidence="2" id="KW-0812">Transmembrane</keyword>
<keyword evidence="2" id="KW-1133">Transmembrane helix</keyword>
<reference evidence="3" key="1">
    <citation type="journal article" date="2014" name="Int. J. Syst. Evol. Microbiol.">
        <title>Complete genome sequence of Corynebacterium casei LMG S-19264T (=DSM 44701T), isolated from a smear-ripened cheese.</title>
        <authorList>
            <consortium name="US DOE Joint Genome Institute (JGI-PGF)"/>
            <person name="Walter F."/>
            <person name="Albersmeier A."/>
            <person name="Kalinowski J."/>
            <person name="Ruckert C."/>
        </authorList>
    </citation>
    <scope>NUCLEOTIDE SEQUENCE</scope>
    <source>
        <strain evidence="3">CGMCC 4.3508</strain>
    </source>
</reference>
<feature type="transmembrane region" description="Helical" evidence="2">
    <location>
        <begin position="140"/>
        <end position="163"/>
    </location>
</feature>
<protein>
    <recommendedName>
        <fullName evidence="5">DUF4282 domain-containing protein</fullName>
    </recommendedName>
</protein>
<dbReference type="Pfam" id="PF14110">
    <property type="entry name" value="DUF4282"/>
    <property type="match status" value="1"/>
</dbReference>
<evidence type="ECO:0000313" key="4">
    <source>
        <dbReference type="Proteomes" id="UP000638263"/>
    </source>
</evidence>
<evidence type="ECO:0008006" key="5">
    <source>
        <dbReference type="Google" id="ProtNLM"/>
    </source>
</evidence>
<keyword evidence="4" id="KW-1185">Reference proteome</keyword>
<dbReference type="InterPro" id="IPR025557">
    <property type="entry name" value="DUF4282"/>
</dbReference>
<proteinExistence type="predicted"/>
<feature type="transmembrane region" description="Helical" evidence="2">
    <location>
        <begin position="113"/>
        <end position="134"/>
    </location>
</feature>
<dbReference type="AlphaFoldDB" id="A0A917RV21"/>